<protein>
    <submittedName>
        <fullName evidence="3">Uncharacterized protein</fullName>
    </submittedName>
</protein>
<evidence type="ECO:0000256" key="1">
    <source>
        <dbReference type="SAM" id="MobiDB-lite"/>
    </source>
</evidence>
<name>A0A9P6KGU3_9FUNG</name>
<comment type="caution">
    <text evidence="3">The sequence shown here is derived from an EMBL/GenBank/DDBJ whole genome shotgun (WGS) entry which is preliminary data.</text>
</comment>
<organism evidence="3 4">
    <name type="scientific">Lunasporangiospora selenospora</name>
    <dbReference type="NCBI Taxonomy" id="979761"/>
    <lineage>
        <taxon>Eukaryota</taxon>
        <taxon>Fungi</taxon>
        <taxon>Fungi incertae sedis</taxon>
        <taxon>Mucoromycota</taxon>
        <taxon>Mortierellomycotina</taxon>
        <taxon>Mortierellomycetes</taxon>
        <taxon>Mortierellales</taxon>
        <taxon>Mortierellaceae</taxon>
        <taxon>Lunasporangiospora</taxon>
    </lineage>
</organism>
<gene>
    <name evidence="3" type="ORF">BGW38_007569</name>
</gene>
<proteinExistence type="predicted"/>
<keyword evidence="2" id="KW-0812">Transmembrane</keyword>
<evidence type="ECO:0000313" key="3">
    <source>
        <dbReference type="EMBL" id="KAF9584110.1"/>
    </source>
</evidence>
<dbReference type="AlphaFoldDB" id="A0A9P6KGU3"/>
<keyword evidence="2" id="KW-1133">Transmembrane helix</keyword>
<evidence type="ECO:0000256" key="2">
    <source>
        <dbReference type="SAM" id="Phobius"/>
    </source>
</evidence>
<dbReference type="Proteomes" id="UP000780801">
    <property type="component" value="Unassembled WGS sequence"/>
</dbReference>
<dbReference type="EMBL" id="JAABOA010000500">
    <property type="protein sequence ID" value="KAF9584110.1"/>
    <property type="molecule type" value="Genomic_DNA"/>
</dbReference>
<feature type="transmembrane region" description="Helical" evidence="2">
    <location>
        <begin position="81"/>
        <end position="100"/>
    </location>
</feature>
<sequence length="325" mass="36950">MAHFRPPSRDREAILKGEGAEWASRSFSVQGEASHLLRGMLGFKTYRYQDSSFQQHRRHLAGLQRPTIATVGVLQDEQSTLMVVLGFCFVAVMAIIRWWLCLTPLLVRPLFDTVHSCPHQHPYPFPEELEQEQAMIDQELLRQQEAKKNKKGGKGNEKNDHNEPAVQAAAIAETGNSEKKRLQALEEEPDIDTTREATNSPSISEDQQETSETRKGRRAINTAETLEGEADRTLSSSSRAGSTKGLEQRGMAKKTEETVPVIKRLPWRMRRALRKAEARRLKMVTSSQDIGRYSLFYELGAVLFMDRWKQTVLMLGQTRLEADED</sequence>
<dbReference type="OrthoDB" id="2433279at2759"/>
<accession>A0A9P6KGU3</accession>
<feature type="region of interest" description="Disordered" evidence="1">
    <location>
        <begin position="185"/>
        <end position="257"/>
    </location>
</feature>
<evidence type="ECO:0000313" key="4">
    <source>
        <dbReference type="Proteomes" id="UP000780801"/>
    </source>
</evidence>
<reference evidence="3" key="1">
    <citation type="journal article" date="2020" name="Fungal Divers.">
        <title>Resolving the Mortierellaceae phylogeny through synthesis of multi-gene phylogenetics and phylogenomics.</title>
        <authorList>
            <person name="Vandepol N."/>
            <person name="Liber J."/>
            <person name="Desiro A."/>
            <person name="Na H."/>
            <person name="Kennedy M."/>
            <person name="Barry K."/>
            <person name="Grigoriev I.V."/>
            <person name="Miller A.N."/>
            <person name="O'Donnell K."/>
            <person name="Stajich J.E."/>
            <person name="Bonito G."/>
        </authorList>
    </citation>
    <scope>NUCLEOTIDE SEQUENCE</scope>
    <source>
        <strain evidence="3">KOD1015</strain>
    </source>
</reference>
<keyword evidence="4" id="KW-1185">Reference proteome</keyword>
<keyword evidence="2" id="KW-0472">Membrane</keyword>
<feature type="compositionally biased region" description="Polar residues" evidence="1">
    <location>
        <begin position="196"/>
        <end position="205"/>
    </location>
</feature>